<accession>A0ACC0YX90</accession>
<dbReference type="Proteomes" id="UP001163603">
    <property type="component" value="Chromosome 4"/>
</dbReference>
<comment type="caution">
    <text evidence="1">The sequence shown here is derived from an EMBL/GenBank/DDBJ whole genome shotgun (WGS) entry which is preliminary data.</text>
</comment>
<sequence>MESTDDQSSRQRPSSFLGKHRMEVVISHLHNRMNLIKEELDELETIGGSSIVCNELISSVESVADPLLPVTIGPAEVSWDRWFRGARNSRNHKRWI</sequence>
<protein>
    <submittedName>
        <fullName evidence="1">Uncharacterized protein</fullName>
    </submittedName>
</protein>
<keyword evidence="2" id="KW-1185">Reference proteome</keyword>
<dbReference type="EMBL" id="CM047739">
    <property type="protein sequence ID" value="KAJ0042092.1"/>
    <property type="molecule type" value="Genomic_DNA"/>
</dbReference>
<reference evidence="2" key="1">
    <citation type="journal article" date="2023" name="G3 (Bethesda)">
        <title>Genome assembly and association tests identify interacting loci associated with vigor, precocity, and sex in interspecific pistachio rootstocks.</title>
        <authorList>
            <person name="Palmer W."/>
            <person name="Jacygrad E."/>
            <person name="Sagayaradj S."/>
            <person name="Cavanaugh K."/>
            <person name="Han R."/>
            <person name="Bertier L."/>
            <person name="Beede B."/>
            <person name="Kafkas S."/>
            <person name="Golino D."/>
            <person name="Preece J."/>
            <person name="Michelmore R."/>
        </authorList>
    </citation>
    <scope>NUCLEOTIDE SEQUENCE [LARGE SCALE GENOMIC DNA]</scope>
</reference>
<evidence type="ECO:0000313" key="1">
    <source>
        <dbReference type="EMBL" id="KAJ0042092.1"/>
    </source>
</evidence>
<name>A0ACC0YX90_9ROSI</name>
<organism evidence="1 2">
    <name type="scientific">Pistacia integerrima</name>
    <dbReference type="NCBI Taxonomy" id="434235"/>
    <lineage>
        <taxon>Eukaryota</taxon>
        <taxon>Viridiplantae</taxon>
        <taxon>Streptophyta</taxon>
        <taxon>Embryophyta</taxon>
        <taxon>Tracheophyta</taxon>
        <taxon>Spermatophyta</taxon>
        <taxon>Magnoliopsida</taxon>
        <taxon>eudicotyledons</taxon>
        <taxon>Gunneridae</taxon>
        <taxon>Pentapetalae</taxon>
        <taxon>rosids</taxon>
        <taxon>malvids</taxon>
        <taxon>Sapindales</taxon>
        <taxon>Anacardiaceae</taxon>
        <taxon>Pistacia</taxon>
    </lineage>
</organism>
<proteinExistence type="predicted"/>
<evidence type="ECO:0000313" key="2">
    <source>
        <dbReference type="Proteomes" id="UP001163603"/>
    </source>
</evidence>
<gene>
    <name evidence="1" type="ORF">Pint_17115</name>
</gene>